<dbReference type="Proteomes" id="UP000838412">
    <property type="component" value="Chromosome 18"/>
</dbReference>
<evidence type="ECO:0000313" key="6">
    <source>
        <dbReference type="EMBL" id="CAH1251222.1"/>
    </source>
</evidence>
<evidence type="ECO:0000256" key="3">
    <source>
        <dbReference type="ARBA" id="ARBA00022692"/>
    </source>
</evidence>
<evidence type="ECO:0000313" key="7">
    <source>
        <dbReference type="Proteomes" id="UP000838412"/>
    </source>
</evidence>
<comment type="subcellular location">
    <subcellularLocation>
        <location evidence="1">Membrane</location>
        <topology evidence="1">Multi-pass membrane protein</topology>
    </subcellularLocation>
</comment>
<dbReference type="GO" id="GO:0033013">
    <property type="term" value="P:tetrapyrrole metabolic process"/>
    <property type="evidence" value="ECO:0007669"/>
    <property type="project" value="UniProtKB-ARBA"/>
</dbReference>
<dbReference type="InterPro" id="IPR038330">
    <property type="entry name" value="TspO/MBR-related_sf"/>
</dbReference>
<reference evidence="6" key="1">
    <citation type="submission" date="2022-01" db="EMBL/GenBank/DDBJ databases">
        <authorList>
            <person name="Braso-Vives M."/>
        </authorList>
    </citation>
    <scope>NUCLEOTIDE SEQUENCE</scope>
</reference>
<evidence type="ECO:0000256" key="2">
    <source>
        <dbReference type="ARBA" id="ARBA00007524"/>
    </source>
</evidence>
<name>A0A8J9ZB12_BRALA</name>
<dbReference type="PANTHER" id="PTHR10057:SF0">
    <property type="entry name" value="TRANSLOCATOR PROTEIN"/>
    <property type="match status" value="1"/>
</dbReference>
<keyword evidence="7" id="KW-1185">Reference proteome</keyword>
<dbReference type="Pfam" id="PF03073">
    <property type="entry name" value="TspO_MBR"/>
    <property type="match status" value="2"/>
</dbReference>
<keyword evidence="3" id="KW-0812">Transmembrane</keyword>
<dbReference type="EMBL" id="OV696703">
    <property type="protein sequence ID" value="CAH1251222.1"/>
    <property type="molecule type" value="Genomic_DNA"/>
</dbReference>
<proteinExistence type="inferred from homology"/>
<keyword evidence="5" id="KW-0472">Membrane</keyword>
<evidence type="ECO:0000256" key="4">
    <source>
        <dbReference type="ARBA" id="ARBA00022989"/>
    </source>
</evidence>
<dbReference type="CDD" id="cd15904">
    <property type="entry name" value="TSPO_MBR"/>
    <property type="match status" value="2"/>
</dbReference>
<protein>
    <submittedName>
        <fullName evidence="6">TSPO protein</fullName>
    </submittedName>
</protein>
<dbReference type="AlphaFoldDB" id="A0A8J9ZB12"/>
<gene>
    <name evidence="6" type="primary">TSPO</name>
    <name evidence="6" type="ORF">BLAG_LOCUS11681</name>
</gene>
<comment type="similarity">
    <text evidence="2">Belongs to the TspO/BZRP family.</text>
</comment>
<keyword evidence="4" id="KW-1133">Transmembrane helix</keyword>
<dbReference type="PANTHER" id="PTHR10057">
    <property type="entry name" value="PERIPHERAL-TYPE BENZODIAZEPINE RECEPTOR"/>
    <property type="match status" value="1"/>
</dbReference>
<evidence type="ECO:0000256" key="5">
    <source>
        <dbReference type="ARBA" id="ARBA00023136"/>
    </source>
</evidence>
<sequence>MAPTWLPKVIGMFHPIVGGFGGSFAGKENMVWYDTEVKKPWWTPPKYVFGPVWASLYASMGMVSPTWAPPILASLLPHLGGFGGAVITSKNVRTWYDTEIKKPWFKPPNWLFAPVWTALYTAMG</sequence>
<dbReference type="Gene3D" id="1.20.1260.100">
    <property type="entry name" value="TspO/MBR protein"/>
    <property type="match status" value="2"/>
</dbReference>
<dbReference type="GO" id="GO:0005741">
    <property type="term" value="C:mitochondrial outer membrane"/>
    <property type="evidence" value="ECO:0007669"/>
    <property type="project" value="TreeGrafter"/>
</dbReference>
<accession>A0A8J9ZB12</accession>
<evidence type="ECO:0000256" key="1">
    <source>
        <dbReference type="ARBA" id="ARBA00004141"/>
    </source>
</evidence>
<dbReference type="OrthoDB" id="8841220at2759"/>
<organism evidence="6 7">
    <name type="scientific">Branchiostoma lanceolatum</name>
    <name type="common">Common lancelet</name>
    <name type="synonym">Amphioxus lanceolatum</name>
    <dbReference type="NCBI Taxonomy" id="7740"/>
    <lineage>
        <taxon>Eukaryota</taxon>
        <taxon>Metazoa</taxon>
        <taxon>Chordata</taxon>
        <taxon>Cephalochordata</taxon>
        <taxon>Leptocardii</taxon>
        <taxon>Amphioxiformes</taxon>
        <taxon>Branchiostomatidae</taxon>
        <taxon>Branchiostoma</taxon>
    </lineage>
</organism>
<dbReference type="InterPro" id="IPR004307">
    <property type="entry name" value="TspO_MBR"/>
</dbReference>